<feature type="signal peptide" evidence="2">
    <location>
        <begin position="1"/>
        <end position="21"/>
    </location>
</feature>
<feature type="compositionally biased region" description="Polar residues" evidence="1">
    <location>
        <begin position="247"/>
        <end position="264"/>
    </location>
</feature>
<evidence type="ECO:0000256" key="1">
    <source>
        <dbReference type="SAM" id="MobiDB-lite"/>
    </source>
</evidence>
<evidence type="ECO:0000313" key="4">
    <source>
        <dbReference type="Proteomes" id="UP000015104"/>
    </source>
</evidence>
<dbReference type="EMBL" id="CAEY01000879">
    <property type="status" value="NOT_ANNOTATED_CDS"/>
    <property type="molecule type" value="Genomic_DNA"/>
</dbReference>
<evidence type="ECO:0000313" key="3">
    <source>
        <dbReference type="EnsemblMetazoa" id="tetur02g10620.1"/>
    </source>
</evidence>
<accession>T1JX42</accession>
<dbReference type="Proteomes" id="UP000015104">
    <property type="component" value="Unassembled WGS sequence"/>
</dbReference>
<feature type="region of interest" description="Disordered" evidence="1">
    <location>
        <begin position="149"/>
        <end position="230"/>
    </location>
</feature>
<feature type="compositionally biased region" description="Polar residues" evidence="1">
    <location>
        <begin position="206"/>
        <end position="218"/>
    </location>
</feature>
<dbReference type="AlphaFoldDB" id="T1JX42"/>
<name>T1JX42_TETUR</name>
<dbReference type="EnsemblMetazoa" id="tetur02g10620.1">
    <property type="protein sequence ID" value="tetur02g10620.1"/>
    <property type="gene ID" value="tetur02g10620"/>
</dbReference>
<keyword evidence="2" id="KW-0732">Signal</keyword>
<feature type="compositionally biased region" description="Basic and acidic residues" evidence="1">
    <location>
        <begin position="180"/>
        <end position="192"/>
    </location>
</feature>
<feature type="region of interest" description="Disordered" evidence="1">
    <location>
        <begin position="243"/>
        <end position="264"/>
    </location>
</feature>
<reference evidence="4" key="1">
    <citation type="submission" date="2011-08" db="EMBL/GenBank/DDBJ databases">
        <authorList>
            <person name="Rombauts S."/>
        </authorList>
    </citation>
    <scope>NUCLEOTIDE SEQUENCE</scope>
    <source>
        <strain evidence="4">London</strain>
    </source>
</reference>
<dbReference type="EnsemblMetazoa" id="tetur314g00010.1">
    <property type="protein sequence ID" value="tetur314g00010.1"/>
    <property type="gene ID" value="tetur314g00010"/>
</dbReference>
<protein>
    <submittedName>
        <fullName evidence="3">Uncharacterized protein</fullName>
    </submittedName>
</protein>
<dbReference type="EMBL" id="CAEY01000824">
    <property type="status" value="NOT_ANNOTATED_CDS"/>
    <property type="molecule type" value="Genomic_DNA"/>
</dbReference>
<reference evidence="3" key="2">
    <citation type="submission" date="2015-06" db="UniProtKB">
        <authorList>
            <consortium name="EnsemblMetazoa"/>
        </authorList>
    </citation>
    <scope>IDENTIFICATION</scope>
</reference>
<sequence length="264" mass="28633">MLKDLCSIWITLLCCSVLIQCLPQPNVEFKKRQDASDLLLDGNGEGDTDGLNIAVSNGNLIDWSSVAKLKLTPAMKQSFASDPFGFFKQKVRQASSSSSSSLGDQLKQALNGGDFSSEGDENWVKAYTGPAIGGLASFNGADYDEGSSDGLVGKDGSNSNNVDDKKKGKGKKSKAWWAKFFDRQRGKSDHPTDPVNYGINPHGRYPTTNVDVKPQTGSENDENDENRPILNNMRKWLTKLWKPNEGGSASVTGPGVTNQQYSSD</sequence>
<keyword evidence="4" id="KW-1185">Reference proteome</keyword>
<organism evidence="3 4">
    <name type="scientific">Tetranychus urticae</name>
    <name type="common">Two-spotted spider mite</name>
    <dbReference type="NCBI Taxonomy" id="32264"/>
    <lineage>
        <taxon>Eukaryota</taxon>
        <taxon>Metazoa</taxon>
        <taxon>Ecdysozoa</taxon>
        <taxon>Arthropoda</taxon>
        <taxon>Chelicerata</taxon>
        <taxon>Arachnida</taxon>
        <taxon>Acari</taxon>
        <taxon>Acariformes</taxon>
        <taxon>Trombidiformes</taxon>
        <taxon>Prostigmata</taxon>
        <taxon>Eleutherengona</taxon>
        <taxon>Raphignathae</taxon>
        <taxon>Tetranychoidea</taxon>
        <taxon>Tetranychidae</taxon>
        <taxon>Tetranychus</taxon>
    </lineage>
</organism>
<proteinExistence type="predicted"/>
<feature type="chain" id="PRO_5009724019" evidence="2">
    <location>
        <begin position="22"/>
        <end position="264"/>
    </location>
</feature>
<dbReference type="HOGENOM" id="CLU_1054958_0_0_1"/>
<evidence type="ECO:0000256" key="2">
    <source>
        <dbReference type="SAM" id="SignalP"/>
    </source>
</evidence>